<dbReference type="Pfam" id="PF00578">
    <property type="entry name" value="AhpC-TSA"/>
    <property type="match status" value="1"/>
</dbReference>
<organism evidence="4 5">
    <name type="scientific">Thermosulfidibacter takaii (strain DSM 17441 / JCM 13301 / NBRC 103674 / ABI70S6)</name>
    <dbReference type="NCBI Taxonomy" id="1298851"/>
    <lineage>
        <taxon>Bacteria</taxon>
        <taxon>Pseudomonadati</taxon>
        <taxon>Thermosulfidibacterota</taxon>
        <taxon>Thermosulfidibacteria</taxon>
        <taxon>Thermosulfidibacterales</taxon>
        <taxon>Thermosulfidibacteraceae</taxon>
    </lineage>
</organism>
<dbReference type="KEGG" id="ttk:TST_0360"/>
<accession>A0A0S3QS54</accession>
<dbReference type="PROSITE" id="PS51352">
    <property type="entry name" value="THIOREDOXIN_2"/>
    <property type="match status" value="1"/>
</dbReference>
<reference evidence="5" key="1">
    <citation type="journal article" date="2018" name="Science">
        <title>A primordial and reversible TCA cycle in a facultatively chemolithoautotrophic thermophile.</title>
        <authorList>
            <person name="Nunoura T."/>
            <person name="Chikaraishi Y."/>
            <person name="Izaki R."/>
            <person name="Suwa T."/>
            <person name="Sato T."/>
            <person name="Harada T."/>
            <person name="Mori K."/>
            <person name="Kato Y."/>
            <person name="Miyazaki M."/>
            <person name="Shimamura S."/>
            <person name="Yanagawa K."/>
            <person name="Shuto A."/>
            <person name="Ohkouchi N."/>
            <person name="Fujita N."/>
            <person name="Takaki Y."/>
            <person name="Atomi H."/>
            <person name="Takai K."/>
        </authorList>
    </citation>
    <scope>NUCLEOTIDE SEQUENCE [LARGE SCALE GENOMIC DNA]</scope>
    <source>
        <strain evidence="5">DSM 17441 / JCM 13301 / NBRC 103674 / ABI70S6</strain>
    </source>
</reference>
<evidence type="ECO:0000256" key="2">
    <source>
        <dbReference type="SAM" id="SignalP"/>
    </source>
</evidence>
<dbReference type="PANTHER" id="PTHR42852">
    <property type="entry name" value="THIOL:DISULFIDE INTERCHANGE PROTEIN DSBE"/>
    <property type="match status" value="1"/>
</dbReference>
<dbReference type="PANTHER" id="PTHR42852:SF13">
    <property type="entry name" value="PROTEIN DIPZ"/>
    <property type="match status" value="1"/>
</dbReference>
<proteinExistence type="predicted"/>
<dbReference type="OrthoDB" id="25753at2"/>
<dbReference type="InterPro" id="IPR013766">
    <property type="entry name" value="Thioredoxin_domain"/>
</dbReference>
<name>A0A0S3QS54_THET7</name>
<dbReference type="STRING" id="1298851.TST_0360"/>
<evidence type="ECO:0000259" key="3">
    <source>
        <dbReference type="PROSITE" id="PS51352"/>
    </source>
</evidence>
<dbReference type="PROSITE" id="PS00194">
    <property type="entry name" value="THIOREDOXIN_1"/>
    <property type="match status" value="1"/>
</dbReference>
<dbReference type="InterPro" id="IPR017937">
    <property type="entry name" value="Thioredoxin_CS"/>
</dbReference>
<keyword evidence="2" id="KW-0732">Signal</keyword>
<protein>
    <submittedName>
        <fullName evidence="4">Thiol-disulfide oxidoreductase</fullName>
    </submittedName>
</protein>
<gene>
    <name evidence="4" type="primary">resA</name>
    <name evidence="4" type="ORF">TST_0360</name>
</gene>
<feature type="domain" description="Thioredoxin" evidence="3">
    <location>
        <begin position="21"/>
        <end position="160"/>
    </location>
</feature>
<dbReference type="GO" id="GO:0016209">
    <property type="term" value="F:antioxidant activity"/>
    <property type="evidence" value="ECO:0007669"/>
    <property type="project" value="InterPro"/>
</dbReference>
<evidence type="ECO:0000313" key="5">
    <source>
        <dbReference type="Proteomes" id="UP000063234"/>
    </source>
</evidence>
<feature type="signal peptide" evidence="2">
    <location>
        <begin position="1"/>
        <end position="19"/>
    </location>
</feature>
<dbReference type="GO" id="GO:0016491">
    <property type="term" value="F:oxidoreductase activity"/>
    <property type="evidence" value="ECO:0007669"/>
    <property type="project" value="InterPro"/>
</dbReference>
<dbReference type="SUPFAM" id="SSF52833">
    <property type="entry name" value="Thioredoxin-like"/>
    <property type="match status" value="1"/>
</dbReference>
<dbReference type="RefSeq" id="WP_068549090.1">
    <property type="nucleotide sequence ID" value="NZ_AP013035.1"/>
</dbReference>
<keyword evidence="5" id="KW-1185">Reference proteome</keyword>
<keyword evidence="1" id="KW-0676">Redox-active center</keyword>
<dbReference type="PROSITE" id="PS51257">
    <property type="entry name" value="PROKAR_LIPOPROTEIN"/>
    <property type="match status" value="1"/>
</dbReference>
<feature type="chain" id="PRO_5006616370" evidence="2">
    <location>
        <begin position="20"/>
        <end position="163"/>
    </location>
</feature>
<evidence type="ECO:0000313" key="4">
    <source>
        <dbReference type="EMBL" id="BAT71168.1"/>
    </source>
</evidence>
<evidence type="ECO:0000256" key="1">
    <source>
        <dbReference type="ARBA" id="ARBA00023284"/>
    </source>
</evidence>
<dbReference type="InterPro" id="IPR050553">
    <property type="entry name" value="Thioredoxin_ResA/DsbE_sf"/>
</dbReference>
<sequence length="163" mass="18691">MWKKIGSLFSLILFMLACSKQPTNIHAPYFEVKGLDGKIHTLNDYKGKPLLLIFWATWCPTCKKELKKIADNYQRLKEAGIEILLISMDKSEDSVKRVAQEHGFANLPIAIISDQMVMDYQNVRFLPTGLLIDPQGFIRKRFVGELPPEEIIRSIKQLKSKAK</sequence>
<dbReference type="CDD" id="cd02966">
    <property type="entry name" value="TlpA_like_family"/>
    <property type="match status" value="1"/>
</dbReference>
<dbReference type="InterPro" id="IPR000866">
    <property type="entry name" value="AhpC/TSA"/>
</dbReference>
<dbReference type="Proteomes" id="UP000063234">
    <property type="component" value="Chromosome"/>
</dbReference>
<dbReference type="EMBL" id="AP013035">
    <property type="protein sequence ID" value="BAT71168.1"/>
    <property type="molecule type" value="Genomic_DNA"/>
</dbReference>
<dbReference type="Gene3D" id="3.40.30.10">
    <property type="entry name" value="Glutaredoxin"/>
    <property type="match status" value="1"/>
</dbReference>
<dbReference type="InterPro" id="IPR036249">
    <property type="entry name" value="Thioredoxin-like_sf"/>
</dbReference>
<dbReference type="AlphaFoldDB" id="A0A0S3QS54"/>